<feature type="transmembrane region" description="Helical" evidence="6">
    <location>
        <begin position="37"/>
        <end position="58"/>
    </location>
</feature>
<evidence type="ECO:0000313" key="7">
    <source>
        <dbReference type="EMBL" id="GMT23061.1"/>
    </source>
</evidence>
<feature type="transmembrane region" description="Helical" evidence="6">
    <location>
        <begin position="87"/>
        <end position="104"/>
    </location>
</feature>
<evidence type="ECO:0000313" key="8">
    <source>
        <dbReference type="Proteomes" id="UP001432322"/>
    </source>
</evidence>
<dbReference type="Gene3D" id="1.20.1250.20">
    <property type="entry name" value="MFS general substrate transporter like domains"/>
    <property type="match status" value="1"/>
</dbReference>
<comment type="caution">
    <text evidence="7">The sequence shown here is derived from an EMBL/GenBank/DDBJ whole genome shotgun (WGS) entry which is preliminary data.</text>
</comment>
<feature type="transmembrane region" description="Helical" evidence="6">
    <location>
        <begin position="409"/>
        <end position="432"/>
    </location>
</feature>
<feature type="transmembrane region" description="Helical" evidence="6">
    <location>
        <begin position="278"/>
        <end position="298"/>
    </location>
</feature>
<sequence>GNMCMFMGYDSQLTIVEPVLRSVHDRSPTTIHAHSGYYGAGICTVFFTFASIVSPWALGLLGSKNTLLFGSLMFTLHIASFQYVHFIPYYLTSATIGIGYAMFYSGHGAYITEHSTRKTIERNSALTWALATSCMIVGGVVIALTAQTPEASGDILNATFVSNGTIPVESHRSFRQYTDIELRLMYGAFLAVCFVANLIFAFIPTRCVTNSIAPSNKPERVGFVEQLKKIYDTFFDKRALELTPLFCLIGLSTGWWVSIYPASLVFTKALSGNVYLPAMYLMVFGTGEILMGTIISVASKHIKNFAQLPSLIIGALLFLTNMVLALLATPGPATHSPTDESSILIEPSIPIALINALLLGMSDNSFNTSRTVICALVIPDHIAQVYSMSKFYQSLAESILFFVAPFMSMSMYFGLITSTCLLSLVFYARVVIKLRAAERSIHNENSRKLTF</sequence>
<gene>
    <name evidence="7" type="ORF">PFISCL1PPCAC_14358</name>
</gene>
<organism evidence="7 8">
    <name type="scientific">Pristionchus fissidentatus</name>
    <dbReference type="NCBI Taxonomy" id="1538716"/>
    <lineage>
        <taxon>Eukaryota</taxon>
        <taxon>Metazoa</taxon>
        <taxon>Ecdysozoa</taxon>
        <taxon>Nematoda</taxon>
        <taxon>Chromadorea</taxon>
        <taxon>Rhabditida</taxon>
        <taxon>Rhabditina</taxon>
        <taxon>Diplogasteromorpha</taxon>
        <taxon>Diplogasteroidea</taxon>
        <taxon>Neodiplogasteridae</taxon>
        <taxon>Pristionchus</taxon>
    </lineage>
</organism>
<keyword evidence="4 6" id="KW-1133">Transmembrane helix</keyword>
<dbReference type="InterPro" id="IPR036259">
    <property type="entry name" value="MFS_trans_sf"/>
</dbReference>
<dbReference type="SUPFAM" id="SSF103473">
    <property type="entry name" value="MFS general substrate transporter"/>
    <property type="match status" value="1"/>
</dbReference>
<dbReference type="EMBL" id="BTSY01000004">
    <property type="protein sequence ID" value="GMT23061.1"/>
    <property type="molecule type" value="Genomic_DNA"/>
</dbReference>
<feature type="transmembrane region" description="Helical" evidence="6">
    <location>
        <begin position="184"/>
        <end position="203"/>
    </location>
</feature>
<dbReference type="Pfam" id="PF05978">
    <property type="entry name" value="UNC-93"/>
    <property type="match status" value="1"/>
</dbReference>
<keyword evidence="3 6" id="KW-0812">Transmembrane</keyword>
<proteinExistence type="inferred from homology"/>
<dbReference type="InterPro" id="IPR010291">
    <property type="entry name" value="Ion_channel_UNC-93"/>
</dbReference>
<dbReference type="Proteomes" id="UP001432322">
    <property type="component" value="Unassembled WGS sequence"/>
</dbReference>
<reference evidence="7" key="1">
    <citation type="submission" date="2023-10" db="EMBL/GenBank/DDBJ databases">
        <title>Genome assembly of Pristionchus species.</title>
        <authorList>
            <person name="Yoshida K."/>
            <person name="Sommer R.J."/>
        </authorList>
    </citation>
    <scope>NUCLEOTIDE SEQUENCE</scope>
    <source>
        <strain evidence="7">RS5133</strain>
    </source>
</reference>
<accession>A0AAV5VX13</accession>
<feature type="transmembrane region" description="Helical" evidence="6">
    <location>
        <begin position="239"/>
        <end position="258"/>
    </location>
</feature>
<feature type="transmembrane region" description="Helical" evidence="6">
    <location>
        <begin position="65"/>
        <end position="81"/>
    </location>
</feature>
<evidence type="ECO:0000256" key="1">
    <source>
        <dbReference type="ARBA" id="ARBA00004141"/>
    </source>
</evidence>
<keyword evidence="8" id="KW-1185">Reference proteome</keyword>
<evidence type="ECO:0000256" key="6">
    <source>
        <dbReference type="SAM" id="Phobius"/>
    </source>
</evidence>
<dbReference type="AlphaFoldDB" id="A0AAV5VX13"/>
<name>A0AAV5VX13_9BILA</name>
<evidence type="ECO:0000256" key="3">
    <source>
        <dbReference type="ARBA" id="ARBA00022692"/>
    </source>
</evidence>
<dbReference type="PANTHER" id="PTHR23294:SF18">
    <property type="entry name" value="UNC93-LIKE PROTEIN MFSD11"/>
    <property type="match status" value="1"/>
</dbReference>
<evidence type="ECO:0000256" key="2">
    <source>
        <dbReference type="ARBA" id="ARBA00009172"/>
    </source>
</evidence>
<feature type="transmembrane region" description="Helical" evidence="6">
    <location>
        <begin position="310"/>
        <end position="329"/>
    </location>
</feature>
<dbReference type="PANTHER" id="PTHR23294">
    <property type="entry name" value="ET TRANSLATION PRODUCT-RELATED"/>
    <property type="match status" value="1"/>
</dbReference>
<feature type="transmembrane region" description="Helical" evidence="6">
    <location>
        <begin position="125"/>
        <end position="146"/>
    </location>
</feature>
<evidence type="ECO:0008006" key="9">
    <source>
        <dbReference type="Google" id="ProtNLM"/>
    </source>
</evidence>
<dbReference type="InterPro" id="IPR051617">
    <property type="entry name" value="UNC-93-like_regulator"/>
</dbReference>
<dbReference type="GO" id="GO:0016020">
    <property type="term" value="C:membrane"/>
    <property type="evidence" value="ECO:0007669"/>
    <property type="project" value="UniProtKB-SubCell"/>
</dbReference>
<feature type="non-terminal residue" evidence="7">
    <location>
        <position position="1"/>
    </location>
</feature>
<comment type="subcellular location">
    <subcellularLocation>
        <location evidence="1">Membrane</location>
        <topology evidence="1">Multi-pass membrane protein</topology>
    </subcellularLocation>
</comment>
<evidence type="ECO:0000256" key="4">
    <source>
        <dbReference type="ARBA" id="ARBA00022989"/>
    </source>
</evidence>
<keyword evidence="5 6" id="KW-0472">Membrane</keyword>
<evidence type="ECO:0000256" key="5">
    <source>
        <dbReference type="ARBA" id="ARBA00023136"/>
    </source>
</evidence>
<comment type="similarity">
    <text evidence="2">Belongs to the unc-93 family.</text>
</comment>
<protein>
    <recommendedName>
        <fullName evidence="9">Membrane transporter</fullName>
    </recommendedName>
</protein>